<protein>
    <submittedName>
        <fullName evidence="2">Uncharacterized protein</fullName>
    </submittedName>
</protein>
<name>X0VFA5_9ZZZZ</name>
<feature type="non-terminal residue" evidence="2">
    <location>
        <position position="200"/>
    </location>
</feature>
<feature type="transmembrane region" description="Helical" evidence="1">
    <location>
        <begin position="6"/>
        <end position="24"/>
    </location>
</feature>
<reference evidence="2" key="1">
    <citation type="journal article" date="2014" name="Front. Microbiol.">
        <title>High frequency of phylogenetically diverse reductive dehalogenase-homologous genes in deep subseafloor sedimentary metagenomes.</title>
        <authorList>
            <person name="Kawai M."/>
            <person name="Futagami T."/>
            <person name="Toyoda A."/>
            <person name="Takaki Y."/>
            <person name="Nishi S."/>
            <person name="Hori S."/>
            <person name="Arai W."/>
            <person name="Tsubouchi T."/>
            <person name="Morono Y."/>
            <person name="Uchiyama I."/>
            <person name="Ito T."/>
            <person name="Fujiyama A."/>
            <person name="Inagaki F."/>
            <person name="Takami H."/>
        </authorList>
    </citation>
    <scope>NUCLEOTIDE SEQUENCE</scope>
    <source>
        <strain evidence="2">Expedition CK06-06</strain>
    </source>
</reference>
<keyword evidence="1" id="KW-0812">Transmembrane</keyword>
<organism evidence="2">
    <name type="scientific">marine sediment metagenome</name>
    <dbReference type="NCBI Taxonomy" id="412755"/>
    <lineage>
        <taxon>unclassified sequences</taxon>
        <taxon>metagenomes</taxon>
        <taxon>ecological metagenomes</taxon>
    </lineage>
</organism>
<dbReference type="EMBL" id="BARS01023404">
    <property type="protein sequence ID" value="GAG11153.1"/>
    <property type="molecule type" value="Genomic_DNA"/>
</dbReference>
<gene>
    <name evidence="2" type="ORF">S01H1_37267</name>
</gene>
<keyword evidence="1" id="KW-1133">Transmembrane helix</keyword>
<accession>X0VFA5</accession>
<dbReference type="AlphaFoldDB" id="X0VFA5"/>
<comment type="caution">
    <text evidence="2">The sequence shown here is derived from an EMBL/GenBank/DDBJ whole genome shotgun (WGS) entry which is preliminary data.</text>
</comment>
<evidence type="ECO:0000256" key="1">
    <source>
        <dbReference type="SAM" id="Phobius"/>
    </source>
</evidence>
<keyword evidence="1" id="KW-0472">Membrane</keyword>
<proteinExistence type="predicted"/>
<evidence type="ECO:0000313" key="2">
    <source>
        <dbReference type="EMBL" id="GAG11153.1"/>
    </source>
</evidence>
<sequence>MTPTDWIQAISMLILVVVTVVYAWRTHVISKATKKQAEASVKMAEEMREQRVIASRPIVVQKAVVETETELAAFGSKDWFSYFEVYNVGNGAAIEIEISLLNKDKTPIHSRRKSFLGINESPIEFCPSELVGLEKTTYYLVCEYRSIISHTLKPPTWYQTWLPFETVEASAKGKIYVKPGELKFEEVNEKERIDAFSSRS</sequence>